<sequence length="565" mass="63852">MSISIHDIHHGAINFCDHCLNSSPRQLNPSIPVIFKILSSTNIGEYITPTKRRAHSLDKHLREVRRELTQHESTLARLYDAVRMVETERDRLSIAVEQTSRMTQAYIHTLPPEILLKIFLLRWEGEVSSDTASNDPAAHASLVLSHVCSKWREIAIEASRLWSCVDVSFPDGAVKENRLERKQRFVQVLVERSRELPLRLSLHFPHDYRTQIEVAVILGDLREVSERWEEASLVLSSNRHWELPRSLPMLHTLKIEQRPVDRNSMLVFLQPQAGVAMINNDISMPSLRNLIVKMEGDVTALTQSLELGPLEHLAIRGSVSLPSITSALRKCKSLRSLEYTLPPTPSEINSVVIPTLKTLKLSCPTSQSTTALDPFLSRLTTPEVRSLSICGGQRVEGWIGGVISIVETVENHSLQVPTSHALVDFLTRSDSPLISLEIQPILFMDTESLGRILLMTPFLRSLVIHGAPSVMSDAIRRMTAQHSGDAKVLVPRLEVFELGCKVDPGRRPMEVAGIVESRWRFGEDEGPLKRLKQFKLVCFEQQLLEVERRMLRRMESEGLEVRIAV</sequence>
<dbReference type="PANTHER" id="PTHR38926:SF5">
    <property type="entry name" value="F-BOX AND LEUCINE-RICH REPEAT PROTEIN 6"/>
    <property type="match status" value="1"/>
</dbReference>
<gene>
    <name evidence="1" type="ORF">V5O48_003434</name>
</gene>
<dbReference type="Gene3D" id="3.80.10.10">
    <property type="entry name" value="Ribonuclease Inhibitor"/>
    <property type="match status" value="1"/>
</dbReference>
<comment type="caution">
    <text evidence="1">The sequence shown here is derived from an EMBL/GenBank/DDBJ whole genome shotgun (WGS) entry which is preliminary data.</text>
</comment>
<organism evidence="1 2">
    <name type="scientific">Marasmius crinis-equi</name>
    <dbReference type="NCBI Taxonomy" id="585013"/>
    <lineage>
        <taxon>Eukaryota</taxon>
        <taxon>Fungi</taxon>
        <taxon>Dikarya</taxon>
        <taxon>Basidiomycota</taxon>
        <taxon>Agaricomycotina</taxon>
        <taxon>Agaricomycetes</taxon>
        <taxon>Agaricomycetidae</taxon>
        <taxon>Agaricales</taxon>
        <taxon>Marasmiineae</taxon>
        <taxon>Marasmiaceae</taxon>
        <taxon>Marasmius</taxon>
    </lineage>
</organism>
<dbReference type="InterPro" id="IPR032675">
    <property type="entry name" value="LRR_dom_sf"/>
</dbReference>
<dbReference type="PANTHER" id="PTHR38926">
    <property type="entry name" value="F-BOX DOMAIN CONTAINING PROTEIN, EXPRESSED"/>
    <property type="match status" value="1"/>
</dbReference>
<dbReference type="Gene3D" id="1.20.1280.50">
    <property type="match status" value="1"/>
</dbReference>
<dbReference type="EMBL" id="JBAHYK010000093">
    <property type="protein sequence ID" value="KAL0578584.1"/>
    <property type="molecule type" value="Genomic_DNA"/>
</dbReference>
<evidence type="ECO:0000313" key="2">
    <source>
        <dbReference type="Proteomes" id="UP001465976"/>
    </source>
</evidence>
<evidence type="ECO:0000313" key="1">
    <source>
        <dbReference type="EMBL" id="KAL0578584.1"/>
    </source>
</evidence>
<dbReference type="Proteomes" id="UP001465976">
    <property type="component" value="Unassembled WGS sequence"/>
</dbReference>
<name>A0ABR3FTD4_9AGAR</name>
<keyword evidence="2" id="KW-1185">Reference proteome</keyword>
<evidence type="ECO:0008006" key="3">
    <source>
        <dbReference type="Google" id="ProtNLM"/>
    </source>
</evidence>
<reference evidence="1 2" key="1">
    <citation type="submission" date="2024-02" db="EMBL/GenBank/DDBJ databases">
        <title>A draft genome for the cacao thread blight pathogen Marasmius crinis-equi.</title>
        <authorList>
            <person name="Cohen S.P."/>
            <person name="Baruah I.K."/>
            <person name="Amoako-Attah I."/>
            <person name="Bukari Y."/>
            <person name="Meinhardt L.W."/>
            <person name="Bailey B.A."/>
        </authorList>
    </citation>
    <scope>NUCLEOTIDE SEQUENCE [LARGE SCALE GENOMIC DNA]</scope>
    <source>
        <strain evidence="1 2">GH-76</strain>
    </source>
</reference>
<accession>A0ABR3FTD4</accession>
<proteinExistence type="predicted"/>
<protein>
    <recommendedName>
        <fullName evidence="3">F-box domain-containing protein</fullName>
    </recommendedName>
</protein>